<dbReference type="InterPro" id="IPR036513">
    <property type="entry name" value="STAS_dom_sf"/>
</dbReference>
<dbReference type="InterPro" id="IPR058548">
    <property type="entry name" value="MlaB-like_STAS"/>
</dbReference>
<dbReference type="AlphaFoldDB" id="A0A0B8ZLM4"/>
<organism evidence="2 3">
    <name type="scientific">Novosphingobium subterraneum</name>
    <dbReference type="NCBI Taxonomy" id="48936"/>
    <lineage>
        <taxon>Bacteria</taxon>
        <taxon>Pseudomonadati</taxon>
        <taxon>Pseudomonadota</taxon>
        <taxon>Alphaproteobacteria</taxon>
        <taxon>Sphingomonadales</taxon>
        <taxon>Sphingomonadaceae</taxon>
        <taxon>Novosphingobium</taxon>
    </lineage>
</organism>
<dbReference type="STRING" id="48936.NJ75_03403"/>
<accession>A0A0B8ZLM4</accession>
<protein>
    <recommendedName>
        <fullName evidence="1">STAS domain-containing protein</fullName>
    </recommendedName>
</protein>
<proteinExistence type="predicted"/>
<feature type="domain" description="STAS" evidence="1">
    <location>
        <begin position="1"/>
        <end position="101"/>
    </location>
</feature>
<gene>
    <name evidence="2" type="ORF">NJ75_03403</name>
</gene>
<sequence length="101" mass="10489">MTIPIGTIANLSTAPDIREAILDELKIHSSIEIDCSSVVEADLTFLQILAAARKFAQRESKSISIVPAADPAVAGLIERAGLAGPISAICENLCATGATEQ</sequence>
<dbReference type="SUPFAM" id="SSF52091">
    <property type="entry name" value="SpoIIaa-like"/>
    <property type="match status" value="1"/>
</dbReference>
<evidence type="ECO:0000313" key="3">
    <source>
        <dbReference type="Proteomes" id="UP000031338"/>
    </source>
</evidence>
<dbReference type="PATRIC" id="fig|48936.3.peg.3427"/>
<dbReference type="Gene3D" id="3.30.750.24">
    <property type="entry name" value="STAS domain"/>
    <property type="match status" value="1"/>
</dbReference>
<name>A0A0B8ZLM4_9SPHN</name>
<reference evidence="2 3" key="1">
    <citation type="submission" date="2014-10" db="EMBL/GenBank/DDBJ databases">
        <title>Draft genome sequence of Novosphingobium subterraneum DSM 12447.</title>
        <authorList>
            <person name="Gan H.M."/>
            <person name="Gan H.Y."/>
            <person name="Savka M.A."/>
        </authorList>
    </citation>
    <scope>NUCLEOTIDE SEQUENCE [LARGE SCALE GENOMIC DNA]</scope>
    <source>
        <strain evidence="2 3">DSM 12447</strain>
    </source>
</reference>
<dbReference type="Pfam" id="PF13466">
    <property type="entry name" value="STAS_2"/>
    <property type="match status" value="1"/>
</dbReference>
<evidence type="ECO:0000313" key="2">
    <source>
        <dbReference type="EMBL" id="KHS44001.1"/>
    </source>
</evidence>
<keyword evidence="3" id="KW-1185">Reference proteome</keyword>
<evidence type="ECO:0000259" key="1">
    <source>
        <dbReference type="PROSITE" id="PS50801"/>
    </source>
</evidence>
<dbReference type="Proteomes" id="UP000031338">
    <property type="component" value="Unassembled WGS sequence"/>
</dbReference>
<dbReference type="PROSITE" id="PS50801">
    <property type="entry name" value="STAS"/>
    <property type="match status" value="1"/>
</dbReference>
<dbReference type="InterPro" id="IPR002645">
    <property type="entry name" value="STAS_dom"/>
</dbReference>
<comment type="caution">
    <text evidence="2">The sequence shown here is derived from an EMBL/GenBank/DDBJ whole genome shotgun (WGS) entry which is preliminary data.</text>
</comment>
<dbReference type="EMBL" id="JRVC01000019">
    <property type="protein sequence ID" value="KHS44001.1"/>
    <property type="molecule type" value="Genomic_DNA"/>
</dbReference>